<dbReference type="Gene3D" id="1.10.1410.10">
    <property type="match status" value="1"/>
</dbReference>
<dbReference type="InterPro" id="IPR054708">
    <property type="entry name" value="MTPAP-like_central"/>
</dbReference>
<feature type="domain" description="PAP/OAS1 substrate-binding-related" evidence="3">
    <location>
        <begin position="176"/>
        <end position="368"/>
    </location>
</feature>
<evidence type="ECO:0000259" key="2">
    <source>
        <dbReference type="Pfam" id="PF22600"/>
    </source>
</evidence>
<dbReference type="Gene3D" id="3.30.460.10">
    <property type="entry name" value="Beta Polymerase, domain 2"/>
    <property type="match status" value="1"/>
</dbReference>
<feature type="region of interest" description="Disordered" evidence="1">
    <location>
        <begin position="659"/>
        <end position="681"/>
    </location>
</feature>
<dbReference type="PANTHER" id="PTHR45979:SF28">
    <property type="entry name" value="POLY(A) RNA POLYMERASE CID14-LIKE"/>
    <property type="match status" value="1"/>
</dbReference>
<dbReference type="AlphaFoldDB" id="A0AAV1DJJ4"/>
<accession>A0AAV1DJJ4</accession>
<gene>
    <name evidence="4" type="ORF">OLC1_LOCUS15525</name>
</gene>
<dbReference type="InterPro" id="IPR058920">
    <property type="entry name" value="PAP-OAS1-bd-rel"/>
</dbReference>
<feature type="domain" description="Poly(A) RNA polymerase mitochondrial-like central palm" evidence="2">
    <location>
        <begin position="38"/>
        <end position="163"/>
    </location>
</feature>
<dbReference type="InterPro" id="IPR043519">
    <property type="entry name" value="NT_sf"/>
</dbReference>
<organism evidence="4 5">
    <name type="scientific">Oldenlandia corymbosa var. corymbosa</name>
    <dbReference type="NCBI Taxonomy" id="529605"/>
    <lineage>
        <taxon>Eukaryota</taxon>
        <taxon>Viridiplantae</taxon>
        <taxon>Streptophyta</taxon>
        <taxon>Embryophyta</taxon>
        <taxon>Tracheophyta</taxon>
        <taxon>Spermatophyta</taxon>
        <taxon>Magnoliopsida</taxon>
        <taxon>eudicotyledons</taxon>
        <taxon>Gunneridae</taxon>
        <taxon>Pentapetalae</taxon>
        <taxon>asterids</taxon>
        <taxon>lamiids</taxon>
        <taxon>Gentianales</taxon>
        <taxon>Rubiaceae</taxon>
        <taxon>Rubioideae</taxon>
        <taxon>Spermacoceae</taxon>
        <taxon>Hedyotis-Oldenlandia complex</taxon>
        <taxon>Oldenlandia</taxon>
    </lineage>
</organism>
<dbReference type="CDD" id="cd05402">
    <property type="entry name" value="NT_PAP_TUTase"/>
    <property type="match status" value="1"/>
</dbReference>
<feature type="region of interest" description="Disordered" evidence="1">
    <location>
        <begin position="1"/>
        <end position="29"/>
    </location>
</feature>
<protein>
    <submittedName>
        <fullName evidence="4">OLC1v1006432C2</fullName>
    </submittedName>
</protein>
<evidence type="ECO:0000259" key="3">
    <source>
        <dbReference type="Pfam" id="PF26180"/>
    </source>
</evidence>
<evidence type="ECO:0000313" key="4">
    <source>
        <dbReference type="EMBL" id="CAI9107139.1"/>
    </source>
</evidence>
<feature type="region of interest" description="Disordered" evidence="1">
    <location>
        <begin position="773"/>
        <end position="798"/>
    </location>
</feature>
<evidence type="ECO:0000256" key="1">
    <source>
        <dbReference type="SAM" id="MobiDB-lite"/>
    </source>
</evidence>
<dbReference type="InterPro" id="IPR058921">
    <property type="entry name" value="PAP/OAS1-rel"/>
</dbReference>
<evidence type="ECO:0000313" key="5">
    <source>
        <dbReference type="Proteomes" id="UP001161247"/>
    </source>
</evidence>
<dbReference type="SUPFAM" id="SSF81631">
    <property type="entry name" value="PAP/OAS1 substrate-binding domain"/>
    <property type="match status" value="1"/>
</dbReference>
<proteinExistence type="predicted"/>
<keyword evidence="5" id="KW-1185">Reference proteome</keyword>
<dbReference type="SUPFAM" id="SSF81301">
    <property type="entry name" value="Nucleotidyltransferase"/>
    <property type="match status" value="1"/>
</dbReference>
<dbReference type="PANTHER" id="PTHR45979">
    <property type="entry name" value="PAP/OAS1 SUBSTRATE-BINDING DOMAIN SUPERFAMILY"/>
    <property type="match status" value="1"/>
</dbReference>
<dbReference type="Pfam" id="PF22600">
    <property type="entry name" value="MTPAP-like_central"/>
    <property type="match status" value="1"/>
</dbReference>
<feature type="compositionally biased region" description="Low complexity" evidence="1">
    <location>
        <begin position="526"/>
        <end position="544"/>
    </location>
</feature>
<name>A0AAV1DJJ4_OLDCO</name>
<reference evidence="4" key="1">
    <citation type="submission" date="2023-03" db="EMBL/GenBank/DDBJ databases">
        <authorList>
            <person name="Julca I."/>
        </authorList>
    </citation>
    <scope>NUCLEOTIDE SEQUENCE</scope>
</reference>
<feature type="compositionally biased region" description="Polar residues" evidence="1">
    <location>
        <begin position="785"/>
        <end position="797"/>
    </location>
</feature>
<dbReference type="Pfam" id="PF26180">
    <property type="entry name" value="PAP-OAS1"/>
    <property type="match status" value="1"/>
</dbReference>
<sequence>MGDVGGGNASGSVMGDRSVGDNPDPASIKPENWALAQETITEVIHDVHPTLDTEEKRSYVIDYIQRIIKASLGFEVFSYGSVPLKTYLPDGDIDLTILCWPRPPATGGSWAADVLSVFQKEENDENAEFVVKDAQFIDAEVKIVKCIVANIVIDISFNQFGGLCTLCFLEKVDRLIGKDHLFKRSIILIKTWCYYESRILGAHHGLLSTYAVETLILYIFHLFHSSLDGPLAVLYKFLDYFSKFDWDNYCVSLKGPVYKSSLPKIVAQMPQEERSRFLLSEDFLANCMEIFAMQSPDQETNPRLFCPKNLNIIDPLKEYNNLGRSVHRGNFYRIRSAFRYGARKLGRVLSLPKDEIAHEIRNFFSNTLRRHERMYGFRMQDSAQVLHPGVPITSFSAAAAVSSEAYTYMTSSNSQNHAPSQIIPGLSYPVKEALSGYNLIGDACDLAKNSYVDFRTSNATSDSSPTSDPSFSSLGQFIHVPQLKLSNSTPKSCCGQIDACDAVGDKFVPDTCFGDGGIGVEMVDTSQSSSDSSDGYGSCSSAVSTPKSNSSETLSFDFREDLGDLDDGEPINPLADLTGDYDSHIRSLLHGPFLHKLALSEFLLPCLPMSPQPQSQNQNSWHPVHQSMPLEQHSFSQTSSTYTSLTHAASSYAPFFPASASEDNQRPQAVHQSVPPEKHSFSETNWTFTSVKQAASSLSASAPAFSSEESKRPRGTGTYLPMMMLQDNYTRDGPYQRWDRLSSSWSHSRRQYSNGYGHDSTYSQVHLSAKGGRENFHARGPVPTQKKSSGISSQSNCGKEYRNRANGISNSLQKIEFGSIGRLVDGVISTSCNVSALVTNSHLNSSSSFEKVEEKVADEPLCLMNEAEFPPLSI</sequence>
<feature type="region of interest" description="Disordered" evidence="1">
    <location>
        <begin position="523"/>
        <end position="553"/>
    </location>
</feature>
<dbReference type="Proteomes" id="UP001161247">
    <property type="component" value="Chromosome 5"/>
</dbReference>
<dbReference type="EMBL" id="OX459122">
    <property type="protein sequence ID" value="CAI9107139.1"/>
    <property type="molecule type" value="Genomic_DNA"/>
</dbReference>